<feature type="repeat" description="ANK" evidence="1">
    <location>
        <begin position="152"/>
        <end position="186"/>
    </location>
</feature>
<dbReference type="PROSITE" id="PS50088">
    <property type="entry name" value="ANK_REPEAT"/>
    <property type="match status" value="1"/>
</dbReference>
<dbReference type="EMBL" id="FXYE01000001">
    <property type="protein sequence ID" value="SMX33552.1"/>
    <property type="molecule type" value="Genomic_DNA"/>
</dbReference>
<gene>
    <name evidence="2" type="ORF">COL8621_01048</name>
</gene>
<organism evidence="2 3">
    <name type="scientific">Actibacterium lipolyticum</name>
    <dbReference type="NCBI Taxonomy" id="1524263"/>
    <lineage>
        <taxon>Bacteria</taxon>
        <taxon>Pseudomonadati</taxon>
        <taxon>Pseudomonadota</taxon>
        <taxon>Alphaproteobacteria</taxon>
        <taxon>Rhodobacterales</taxon>
        <taxon>Roseobacteraceae</taxon>
        <taxon>Actibacterium</taxon>
    </lineage>
</organism>
<dbReference type="InterPro" id="IPR002110">
    <property type="entry name" value="Ankyrin_rpt"/>
</dbReference>
<evidence type="ECO:0000313" key="3">
    <source>
        <dbReference type="Proteomes" id="UP000202922"/>
    </source>
</evidence>
<reference evidence="3" key="1">
    <citation type="submission" date="2017-05" db="EMBL/GenBank/DDBJ databases">
        <authorList>
            <person name="Rodrigo-Torres L."/>
            <person name="Arahal R. D."/>
            <person name="Lucena T."/>
        </authorList>
    </citation>
    <scope>NUCLEOTIDE SEQUENCE [LARGE SCALE GENOMIC DNA]</scope>
    <source>
        <strain evidence="3">CECT 8621</strain>
    </source>
</reference>
<evidence type="ECO:0000313" key="2">
    <source>
        <dbReference type="EMBL" id="SMX33552.1"/>
    </source>
</evidence>
<accession>A0A238JUQ3</accession>
<proteinExistence type="predicted"/>
<keyword evidence="1" id="KW-0040">ANK repeat</keyword>
<dbReference type="Proteomes" id="UP000202922">
    <property type="component" value="Unassembled WGS sequence"/>
</dbReference>
<evidence type="ECO:0000256" key="1">
    <source>
        <dbReference type="PROSITE-ProRule" id="PRU00023"/>
    </source>
</evidence>
<sequence>MFLDWSVFGNGVCGMHRDDEAKAVRAADAVLRRAMLAAMGQNGDVDRLKYEEQLDMARALMRGNPDALIELEKNALFRIETEGHLHFSDSAGVTTATSGTVALNEPPIAAAFAEDGLDPRYIGLRDAIKGGVLLRVEAELPGLDLNLWHGAMARAPLFWAVEAETRSAPIVRLLLEHGADAALIDDAGRSTLQICAEAAAWGDTTEELREIIILLVHSGAAPRLKARDGFSPLAAFTAILTAAQSTSRKDEDSIHRRISWLSEICALLERGDRDEQDWRSRFQSV</sequence>
<protein>
    <submittedName>
        <fullName evidence="2">Ankyrin repeats (3 copies)</fullName>
    </submittedName>
</protein>
<dbReference type="Gene3D" id="1.25.40.20">
    <property type="entry name" value="Ankyrin repeat-containing domain"/>
    <property type="match status" value="1"/>
</dbReference>
<name>A0A238JUQ3_9RHOB</name>
<dbReference type="AlphaFoldDB" id="A0A238JUQ3"/>
<keyword evidence="3" id="KW-1185">Reference proteome</keyword>
<dbReference type="SUPFAM" id="SSF48403">
    <property type="entry name" value="Ankyrin repeat"/>
    <property type="match status" value="1"/>
</dbReference>
<dbReference type="InterPro" id="IPR036770">
    <property type="entry name" value="Ankyrin_rpt-contain_sf"/>
</dbReference>